<protein>
    <submittedName>
        <fullName evidence="2">Uncharacterized protein</fullName>
    </submittedName>
</protein>
<evidence type="ECO:0000256" key="1">
    <source>
        <dbReference type="SAM" id="MobiDB-lite"/>
    </source>
</evidence>
<evidence type="ECO:0000313" key="3">
    <source>
        <dbReference type="Proteomes" id="UP000799428"/>
    </source>
</evidence>
<gene>
    <name evidence="2" type="ORF">K504DRAFT_496382</name>
</gene>
<evidence type="ECO:0000313" key="2">
    <source>
        <dbReference type="EMBL" id="KAF2714448.1"/>
    </source>
</evidence>
<reference evidence="2" key="1">
    <citation type="journal article" date="2020" name="Stud. Mycol.">
        <title>101 Dothideomycetes genomes: a test case for predicting lifestyles and emergence of pathogens.</title>
        <authorList>
            <person name="Haridas S."/>
            <person name="Albert R."/>
            <person name="Binder M."/>
            <person name="Bloem J."/>
            <person name="Labutti K."/>
            <person name="Salamov A."/>
            <person name="Andreopoulos B."/>
            <person name="Baker S."/>
            <person name="Barry K."/>
            <person name="Bills G."/>
            <person name="Bluhm B."/>
            <person name="Cannon C."/>
            <person name="Castanera R."/>
            <person name="Culley D."/>
            <person name="Daum C."/>
            <person name="Ezra D."/>
            <person name="Gonzalez J."/>
            <person name="Henrissat B."/>
            <person name="Kuo A."/>
            <person name="Liang C."/>
            <person name="Lipzen A."/>
            <person name="Lutzoni F."/>
            <person name="Magnuson J."/>
            <person name="Mondo S."/>
            <person name="Nolan M."/>
            <person name="Ohm R."/>
            <person name="Pangilinan J."/>
            <person name="Park H.-J."/>
            <person name="Ramirez L."/>
            <person name="Alfaro M."/>
            <person name="Sun H."/>
            <person name="Tritt A."/>
            <person name="Yoshinaga Y."/>
            <person name="Zwiers L.-H."/>
            <person name="Turgeon B."/>
            <person name="Goodwin S."/>
            <person name="Spatafora J."/>
            <person name="Crous P."/>
            <person name="Grigoriev I."/>
        </authorList>
    </citation>
    <scope>NUCLEOTIDE SEQUENCE</scope>
    <source>
        <strain evidence="2">CBS 279.74</strain>
    </source>
</reference>
<feature type="compositionally biased region" description="Basic and acidic residues" evidence="1">
    <location>
        <begin position="144"/>
        <end position="172"/>
    </location>
</feature>
<sequence>MSGPPVYIRPRQSFTRSAFKSECTSHLQKFNKPHNAPSLPFLSTKSQWPILHHHPRFLRGSKTSPRRRYRRSTISRPCAARFGDECDGTTYAGLHCWLPWTPEGVFKYKSVQDSILSALAAAEETTQTEHSQARSARFTQARRNVSDGRSNDNRHQSHHLQKSEKSTYREPSDSESSPSDSSDSDDDQAGPSLLAQREGAKVTGEVSQEAEGGVDFAVHTG</sequence>
<name>A0A6G1KNN3_9PLEO</name>
<accession>A0A6G1KNN3</accession>
<keyword evidence="3" id="KW-1185">Reference proteome</keyword>
<dbReference type="AlphaFoldDB" id="A0A6G1KNN3"/>
<organism evidence="2 3">
    <name type="scientific">Pleomassaria siparia CBS 279.74</name>
    <dbReference type="NCBI Taxonomy" id="1314801"/>
    <lineage>
        <taxon>Eukaryota</taxon>
        <taxon>Fungi</taxon>
        <taxon>Dikarya</taxon>
        <taxon>Ascomycota</taxon>
        <taxon>Pezizomycotina</taxon>
        <taxon>Dothideomycetes</taxon>
        <taxon>Pleosporomycetidae</taxon>
        <taxon>Pleosporales</taxon>
        <taxon>Pleomassariaceae</taxon>
        <taxon>Pleomassaria</taxon>
    </lineage>
</organism>
<dbReference type="Proteomes" id="UP000799428">
    <property type="component" value="Unassembled WGS sequence"/>
</dbReference>
<feature type="region of interest" description="Disordered" evidence="1">
    <location>
        <begin position="125"/>
        <end position="221"/>
    </location>
</feature>
<proteinExistence type="predicted"/>
<dbReference type="EMBL" id="MU005764">
    <property type="protein sequence ID" value="KAF2714448.1"/>
    <property type="molecule type" value="Genomic_DNA"/>
</dbReference>